<dbReference type="AlphaFoldDB" id="A0A9D1ED47"/>
<reference evidence="1" key="1">
    <citation type="submission" date="2020-10" db="EMBL/GenBank/DDBJ databases">
        <authorList>
            <person name="Gilroy R."/>
        </authorList>
    </citation>
    <scope>NUCLEOTIDE SEQUENCE</scope>
    <source>
        <strain evidence="1">ChiW13-3771</strain>
    </source>
</reference>
<dbReference type="Gene3D" id="2.10.109.10">
    <property type="entry name" value="Umud Fragment, subunit A"/>
    <property type="match status" value="1"/>
</dbReference>
<evidence type="ECO:0000313" key="1">
    <source>
        <dbReference type="EMBL" id="HIR88161.1"/>
    </source>
</evidence>
<dbReference type="CDD" id="cd06462">
    <property type="entry name" value="Peptidase_S24_S26"/>
    <property type="match status" value="1"/>
</dbReference>
<dbReference type="EMBL" id="DVHN01000050">
    <property type="protein sequence ID" value="HIR88161.1"/>
    <property type="molecule type" value="Genomic_DNA"/>
</dbReference>
<organism evidence="1 2">
    <name type="scientific">Candidatus Fimimorpha faecalis</name>
    <dbReference type="NCBI Taxonomy" id="2840824"/>
    <lineage>
        <taxon>Bacteria</taxon>
        <taxon>Bacillati</taxon>
        <taxon>Bacillota</taxon>
        <taxon>Clostridia</taxon>
        <taxon>Eubacteriales</taxon>
        <taxon>Candidatus Fimimorpha</taxon>
    </lineage>
</organism>
<evidence type="ECO:0000313" key="2">
    <source>
        <dbReference type="Proteomes" id="UP000824201"/>
    </source>
</evidence>
<dbReference type="Proteomes" id="UP000824201">
    <property type="component" value="Unassembled WGS sequence"/>
</dbReference>
<accession>A0A9D1ED47</accession>
<comment type="caution">
    <text evidence="1">The sequence shown here is derived from an EMBL/GenBank/DDBJ whole genome shotgun (WGS) entry which is preliminary data.</text>
</comment>
<dbReference type="InterPro" id="IPR036286">
    <property type="entry name" value="LexA/Signal_pep-like_sf"/>
</dbReference>
<sequence>MEEKQVTRLEPHFKYVDTGQYLTAICQILKDGKTAVIPVSGGSMMPFLVSDRDFVMLSDIGDGIRKGDIALYQRRNGQFILHRVCKIKKKKLYYMIGDAQNVIEGPIMEEQIRAKVVKIMRNGIWISKTCFWWWFFEVIWIRLIPVRKYIWRGYQLWKTIWRRLERKNENEGRI</sequence>
<proteinExistence type="predicted"/>
<reference evidence="1" key="2">
    <citation type="journal article" date="2021" name="PeerJ">
        <title>Extensive microbial diversity within the chicken gut microbiome revealed by metagenomics and culture.</title>
        <authorList>
            <person name="Gilroy R."/>
            <person name="Ravi A."/>
            <person name="Getino M."/>
            <person name="Pursley I."/>
            <person name="Horton D.L."/>
            <person name="Alikhan N.F."/>
            <person name="Baker D."/>
            <person name="Gharbi K."/>
            <person name="Hall N."/>
            <person name="Watson M."/>
            <person name="Adriaenssens E.M."/>
            <person name="Foster-Nyarko E."/>
            <person name="Jarju S."/>
            <person name="Secka A."/>
            <person name="Antonio M."/>
            <person name="Oren A."/>
            <person name="Chaudhuri R.R."/>
            <person name="La Ragione R."/>
            <person name="Hildebrand F."/>
            <person name="Pallen M.J."/>
        </authorList>
    </citation>
    <scope>NUCLEOTIDE SEQUENCE</scope>
    <source>
        <strain evidence="1">ChiW13-3771</strain>
    </source>
</reference>
<protein>
    <submittedName>
        <fullName evidence="1">S24/S26 family peptidase</fullName>
    </submittedName>
</protein>
<gene>
    <name evidence="1" type="ORF">IAC96_04345</name>
</gene>
<name>A0A9D1ED47_9FIRM</name>
<dbReference type="SUPFAM" id="SSF51306">
    <property type="entry name" value="LexA/Signal peptidase"/>
    <property type="match status" value="1"/>
</dbReference>